<dbReference type="STRING" id="27835.A0A0N4YPQ1"/>
<dbReference type="AlphaFoldDB" id="A0A0N4YPQ1"/>
<keyword evidence="1" id="KW-0472">Membrane</keyword>
<protein>
    <submittedName>
        <fullName evidence="5">G protein-coupled receptor</fullName>
    </submittedName>
</protein>
<dbReference type="InterPro" id="IPR039545">
    <property type="entry name" value="PGAP2"/>
</dbReference>
<keyword evidence="1" id="KW-0812">Transmembrane</keyword>
<gene>
    <name evidence="3" type="ORF">NBR_LOCUS19223</name>
</gene>
<dbReference type="WBParaSite" id="NBR_0001922201-mRNA-1">
    <property type="protein sequence ID" value="NBR_0001922201-mRNA-1"/>
    <property type="gene ID" value="NBR_0001922201"/>
</dbReference>
<sequence length="132" mass="15566">MTAMVNDGNVERMFKMRMIVMMGALLPGIGCYFCIAYTYIFQFDVIKNFTQSDQCPEVNSILPPVSYAIGIWEPQRYFWLFIMFLHCPPRIFFLIVSTTSMILPFLLSFLLSFPLSFLTFMLLFLRRRVVQR</sequence>
<feature type="transmembrane region" description="Helical" evidence="1">
    <location>
        <begin position="102"/>
        <end position="125"/>
    </location>
</feature>
<evidence type="ECO:0000313" key="5">
    <source>
        <dbReference type="WBParaSite" id="NBR_0001922201-mRNA-1"/>
    </source>
</evidence>
<dbReference type="GO" id="GO:0000139">
    <property type="term" value="C:Golgi membrane"/>
    <property type="evidence" value="ECO:0007669"/>
    <property type="project" value="InterPro"/>
</dbReference>
<name>A0A0N4YPQ1_NIPBR</name>
<organism evidence="5">
    <name type="scientific">Nippostrongylus brasiliensis</name>
    <name type="common">Rat hookworm</name>
    <dbReference type="NCBI Taxonomy" id="27835"/>
    <lineage>
        <taxon>Eukaryota</taxon>
        <taxon>Metazoa</taxon>
        <taxon>Ecdysozoa</taxon>
        <taxon>Nematoda</taxon>
        <taxon>Chromadorea</taxon>
        <taxon>Rhabditida</taxon>
        <taxon>Rhabditina</taxon>
        <taxon>Rhabditomorpha</taxon>
        <taxon>Strongyloidea</taxon>
        <taxon>Heligmosomidae</taxon>
        <taxon>Nippostrongylus</taxon>
    </lineage>
</organism>
<keyword evidence="4" id="KW-1185">Reference proteome</keyword>
<dbReference type="InterPro" id="IPR019402">
    <property type="entry name" value="CWH43_N"/>
</dbReference>
<dbReference type="PANTHER" id="PTHR12892">
    <property type="entry name" value="FGF RECEPTOR ACTIVATING PROTEIN 1"/>
    <property type="match status" value="1"/>
</dbReference>
<reference evidence="5" key="1">
    <citation type="submission" date="2017-02" db="UniProtKB">
        <authorList>
            <consortium name="WormBaseParasite"/>
        </authorList>
    </citation>
    <scope>IDENTIFICATION</scope>
</reference>
<evidence type="ECO:0000313" key="3">
    <source>
        <dbReference type="EMBL" id="VDL82952.1"/>
    </source>
</evidence>
<evidence type="ECO:0000313" key="4">
    <source>
        <dbReference type="Proteomes" id="UP000271162"/>
    </source>
</evidence>
<dbReference type="GO" id="GO:0006506">
    <property type="term" value="P:GPI anchor biosynthetic process"/>
    <property type="evidence" value="ECO:0007669"/>
    <property type="project" value="TreeGrafter"/>
</dbReference>
<reference evidence="3 4" key="2">
    <citation type="submission" date="2018-11" db="EMBL/GenBank/DDBJ databases">
        <authorList>
            <consortium name="Pathogen Informatics"/>
        </authorList>
    </citation>
    <scope>NUCLEOTIDE SEQUENCE [LARGE SCALE GENOMIC DNA]</scope>
</reference>
<dbReference type="PANTHER" id="PTHR12892:SF15">
    <property type="entry name" value="POST-GPI ATTACHMENT TO PROTEINS FACTOR 2-LIKE"/>
    <property type="match status" value="1"/>
</dbReference>
<dbReference type="Pfam" id="PF10277">
    <property type="entry name" value="Frag1"/>
    <property type="match status" value="1"/>
</dbReference>
<dbReference type="EMBL" id="UYSL01023991">
    <property type="protein sequence ID" value="VDL82952.1"/>
    <property type="molecule type" value="Genomic_DNA"/>
</dbReference>
<dbReference type="Proteomes" id="UP000271162">
    <property type="component" value="Unassembled WGS sequence"/>
</dbReference>
<evidence type="ECO:0000259" key="2">
    <source>
        <dbReference type="Pfam" id="PF10277"/>
    </source>
</evidence>
<accession>A0A0N4YPQ1</accession>
<evidence type="ECO:0000256" key="1">
    <source>
        <dbReference type="SAM" id="Phobius"/>
    </source>
</evidence>
<feature type="domain" description="CWH43-like N-terminal" evidence="2">
    <location>
        <begin position="18"/>
        <end position="97"/>
    </location>
</feature>
<dbReference type="GO" id="GO:0005789">
    <property type="term" value="C:endoplasmic reticulum membrane"/>
    <property type="evidence" value="ECO:0007669"/>
    <property type="project" value="TreeGrafter"/>
</dbReference>
<feature type="transmembrane region" description="Helical" evidence="1">
    <location>
        <begin position="20"/>
        <end position="41"/>
    </location>
</feature>
<proteinExistence type="predicted"/>
<keyword evidence="1" id="KW-1133">Transmembrane helix</keyword>